<organism evidence="9 10">
    <name type="scientific">Caerostris extrusa</name>
    <name type="common">Bark spider</name>
    <name type="synonym">Caerostris bankana</name>
    <dbReference type="NCBI Taxonomy" id="172846"/>
    <lineage>
        <taxon>Eukaryota</taxon>
        <taxon>Metazoa</taxon>
        <taxon>Ecdysozoa</taxon>
        <taxon>Arthropoda</taxon>
        <taxon>Chelicerata</taxon>
        <taxon>Arachnida</taxon>
        <taxon>Araneae</taxon>
        <taxon>Araneomorphae</taxon>
        <taxon>Entelegynae</taxon>
        <taxon>Araneoidea</taxon>
        <taxon>Araneidae</taxon>
        <taxon>Caerostris</taxon>
    </lineage>
</organism>
<dbReference type="SUPFAM" id="SSF57667">
    <property type="entry name" value="beta-beta-alpha zinc fingers"/>
    <property type="match status" value="2"/>
</dbReference>
<comment type="subcellular location">
    <subcellularLocation>
        <location evidence="1">Nucleus</location>
    </subcellularLocation>
</comment>
<dbReference type="SMART" id="SM00355">
    <property type="entry name" value="ZnF_C2H2"/>
    <property type="match status" value="2"/>
</dbReference>
<dbReference type="GO" id="GO:0008270">
    <property type="term" value="F:zinc ion binding"/>
    <property type="evidence" value="ECO:0007669"/>
    <property type="project" value="UniProtKB-KW"/>
</dbReference>
<proteinExistence type="predicted"/>
<feature type="domain" description="C2H2-type" evidence="8">
    <location>
        <begin position="29"/>
        <end position="56"/>
    </location>
</feature>
<evidence type="ECO:0000313" key="10">
    <source>
        <dbReference type="Proteomes" id="UP001054945"/>
    </source>
</evidence>
<keyword evidence="2" id="KW-0479">Metal-binding</keyword>
<evidence type="ECO:0000256" key="5">
    <source>
        <dbReference type="ARBA" id="ARBA00022833"/>
    </source>
</evidence>
<keyword evidence="4 7" id="KW-0863">Zinc-finger</keyword>
<evidence type="ECO:0000256" key="4">
    <source>
        <dbReference type="ARBA" id="ARBA00022771"/>
    </source>
</evidence>
<feature type="domain" description="C2H2-type" evidence="8">
    <location>
        <begin position="58"/>
        <end position="85"/>
    </location>
</feature>
<evidence type="ECO:0000256" key="6">
    <source>
        <dbReference type="ARBA" id="ARBA00023242"/>
    </source>
</evidence>
<reference evidence="9 10" key="1">
    <citation type="submission" date="2021-06" db="EMBL/GenBank/DDBJ databases">
        <title>Caerostris extrusa draft genome.</title>
        <authorList>
            <person name="Kono N."/>
            <person name="Arakawa K."/>
        </authorList>
    </citation>
    <scope>NUCLEOTIDE SEQUENCE [LARGE SCALE GENOMIC DNA]</scope>
</reference>
<protein>
    <recommendedName>
        <fullName evidence="8">C2H2-type domain-containing protein</fullName>
    </recommendedName>
</protein>
<evidence type="ECO:0000259" key="8">
    <source>
        <dbReference type="PROSITE" id="PS50157"/>
    </source>
</evidence>
<dbReference type="PANTHER" id="PTHR16515:SF66">
    <property type="entry name" value="C2H2-TYPE DOMAIN-CONTAINING PROTEIN"/>
    <property type="match status" value="1"/>
</dbReference>
<dbReference type="InterPro" id="IPR050331">
    <property type="entry name" value="Zinc_finger"/>
</dbReference>
<keyword evidence="6" id="KW-0539">Nucleus</keyword>
<dbReference type="Gene3D" id="3.30.160.60">
    <property type="entry name" value="Classic Zinc Finger"/>
    <property type="match status" value="3"/>
</dbReference>
<evidence type="ECO:0000313" key="9">
    <source>
        <dbReference type="EMBL" id="GIY10902.1"/>
    </source>
</evidence>
<gene>
    <name evidence="9" type="ORF">CEXT_300041</name>
</gene>
<dbReference type="Proteomes" id="UP001054945">
    <property type="component" value="Unassembled WGS sequence"/>
</dbReference>
<evidence type="ECO:0000256" key="2">
    <source>
        <dbReference type="ARBA" id="ARBA00022723"/>
    </source>
</evidence>
<dbReference type="PANTHER" id="PTHR16515">
    <property type="entry name" value="PR DOMAIN ZINC FINGER PROTEIN"/>
    <property type="match status" value="1"/>
</dbReference>
<dbReference type="EMBL" id="BPLR01006576">
    <property type="protein sequence ID" value="GIY10902.1"/>
    <property type="molecule type" value="Genomic_DNA"/>
</dbReference>
<evidence type="ECO:0000256" key="1">
    <source>
        <dbReference type="ARBA" id="ARBA00004123"/>
    </source>
</evidence>
<dbReference type="GO" id="GO:0005634">
    <property type="term" value="C:nucleus"/>
    <property type="evidence" value="ECO:0007669"/>
    <property type="project" value="UniProtKB-SubCell"/>
</dbReference>
<dbReference type="GO" id="GO:0010468">
    <property type="term" value="P:regulation of gene expression"/>
    <property type="evidence" value="ECO:0007669"/>
    <property type="project" value="TreeGrafter"/>
</dbReference>
<sequence>MWKKFNAKSALVKHGKVHVVQKSETLKIWKCAECEKEFKSQSGHFKHYKTHFKETKIHECGICSKRFSESTHLKQHIMIHTGEKPFQCEICPKQI</sequence>
<dbReference type="InterPro" id="IPR036236">
    <property type="entry name" value="Znf_C2H2_sf"/>
</dbReference>
<dbReference type="PROSITE" id="PS50157">
    <property type="entry name" value="ZINC_FINGER_C2H2_2"/>
    <property type="match status" value="2"/>
</dbReference>
<evidence type="ECO:0000256" key="3">
    <source>
        <dbReference type="ARBA" id="ARBA00022737"/>
    </source>
</evidence>
<accession>A0AAV4QS03</accession>
<keyword evidence="3" id="KW-0677">Repeat</keyword>
<name>A0AAV4QS03_CAEEX</name>
<dbReference type="FunFam" id="3.30.160.60:FF:001498">
    <property type="entry name" value="Zinc finger protein 404"/>
    <property type="match status" value="1"/>
</dbReference>
<dbReference type="InterPro" id="IPR013087">
    <property type="entry name" value="Znf_C2H2_type"/>
</dbReference>
<evidence type="ECO:0000256" key="7">
    <source>
        <dbReference type="PROSITE-ProRule" id="PRU00042"/>
    </source>
</evidence>
<keyword evidence="10" id="KW-1185">Reference proteome</keyword>
<dbReference type="Pfam" id="PF00096">
    <property type="entry name" value="zf-C2H2"/>
    <property type="match status" value="1"/>
</dbReference>
<dbReference type="PROSITE" id="PS00028">
    <property type="entry name" value="ZINC_FINGER_C2H2_1"/>
    <property type="match status" value="2"/>
</dbReference>
<dbReference type="AlphaFoldDB" id="A0AAV4QS03"/>
<keyword evidence="5" id="KW-0862">Zinc</keyword>
<comment type="caution">
    <text evidence="9">The sequence shown here is derived from an EMBL/GenBank/DDBJ whole genome shotgun (WGS) entry which is preliminary data.</text>
</comment>